<keyword evidence="1" id="KW-0472">Membrane</keyword>
<keyword evidence="1" id="KW-1133">Transmembrane helix</keyword>
<accession>W6MVB0</accession>
<sequence>MPQMGPLLWLNLFFMFILGYILFSIINFFSKVSTKTDALIHEPTFLEKPWKW</sequence>
<evidence type="ECO:0000256" key="1">
    <source>
        <dbReference type="SAM" id="Phobius"/>
    </source>
</evidence>
<keyword evidence="1" id="KW-0812">Transmembrane</keyword>
<feature type="transmembrane region" description="Helical" evidence="1">
    <location>
        <begin position="6"/>
        <end position="29"/>
    </location>
</feature>
<dbReference type="EMBL" id="HG799095">
    <property type="protein sequence ID" value="CDL72660.1"/>
    <property type="molecule type" value="Genomic_DNA"/>
</dbReference>
<protein>
    <submittedName>
        <fullName evidence="2">ATP synthase F0 subunit 8</fullName>
    </submittedName>
</protein>
<geneLocation type="mitochondrion" evidence="2"/>
<organism evidence="2">
    <name type="scientific">Cherax sp. HG-2014a</name>
    <dbReference type="NCBI Taxonomy" id="1447911"/>
    <lineage>
        <taxon>Eukaryota</taxon>
        <taxon>Metazoa</taxon>
        <taxon>Ecdysozoa</taxon>
        <taxon>Arthropoda</taxon>
        <taxon>Crustacea</taxon>
        <taxon>Multicrustacea</taxon>
        <taxon>Malacostraca</taxon>
        <taxon>Eumalacostraca</taxon>
        <taxon>Eucarida</taxon>
        <taxon>Decapoda</taxon>
        <taxon>Pleocyemata</taxon>
        <taxon>Astacidea</taxon>
        <taxon>Parastacoidea</taxon>
        <taxon>Parastacidae</taxon>
        <taxon>Cherax</taxon>
    </lineage>
</organism>
<dbReference type="AlphaFoldDB" id="W6MVB0"/>
<reference evidence="2" key="1">
    <citation type="submission" date="2014-01" db="EMBL/GenBank/DDBJ databases">
        <authorList>
            <person name="Gan H."/>
        </authorList>
    </citation>
    <scope>NUCLEOTIDE SEQUENCE</scope>
    <source>
        <strain evidence="2">KYR1</strain>
    </source>
</reference>
<proteinExistence type="predicted"/>
<name>W6MVB0_9EUCA</name>
<reference evidence="2" key="2">
    <citation type="submission" date="2014-02" db="EMBL/GenBank/DDBJ databases">
        <title>Complete mitochondrial genome of Cherax sp nov Fakfak isolate KYR1.</title>
        <authorList>
            <person name="Gan H.M."/>
            <person name="Tan M.H."/>
            <person name="Austin C.M."/>
        </authorList>
    </citation>
    <scope>NUCLEOTIDE SEQUENCE</scope>
    <source>
        <strain evidence="2">KYR1</strain>
    </source>
</reference>
<evidence type="ECO:0000313" key="2">
    <source>
        <dbReference type="EMBL" id="CDL72660.1"/>
    </source>
</evidence>
<gene>
    <name evidence="2" type="primary">atp8</name>
</gene>
<keyword evidence="2" id="KW-0496">Mitochondrion</keyword>